<name>A0AAU7CAM5_9BACT</name>
<reference evidence="3" key="1">
    <citation type="submission" date="2024-05" db="EMBL/GenBank/DDBJ databases">
        <title>Planctomycetes of the genus Singulisphaera possess chitinolytic capabilities.</title>
        <authorList>
            <person name="Ivanova A."/>
        </authorList>
    </citation>
    <scope>NUCLEOTIDE SEQUENCE</scope>
    <source>
        <strain evidence="3">Ch08T</strain>
    </source>
</reference>
<organism evidence="3">
    <name type="scientific">Singulisphaera sp. Ch08</name>
    <dbReference type="NCBI Taxonomy" id="3120278"/>
    <lineage>
        <taxon>Bacteria</taxon>
        <taxon>Pseudomonadati</taxon>
        <taxon>Planctomycetota</taxon>
        <taxon>Planctomycetia</taxon>
        <taxon>Isosphaerales</taxon>
        <taxon>Isosphaeraceae</taxon>
        <taxon>Singulisphaera</taxon>
    </lineage>
</organism>
<dbReference type="AlphaFoldDB" id="A0AAU7CAM5"/>
<evidence type="ECO:0000313" key="3">
    <source>
        <dbReference type="EMBL" id="XBH02468.1"/>
    </source>
</evidence>
<feature type="transmembrane region" description="Helical" evidence="2">
    <location>
        <begin position="81"/>
        <end position="99"/>
    </location>
</feature>
<keyword evidence="2" id="KW-0472">Membrane</keyword>
<accession>A0AAU7CAM5</accession>
<feature type="region of interest" description="Disordered" evidence="1">
    <location>
        <begin position="102"/>
        <end position="139"/>
    </location>
</feature>
<dbReference type="EMBL" id="CP155447">
    <property type="protein sequence ID" value="XBH02468.1"/>
    <property type="molecule type" value="Genomic_DNA"/>
</dbReference>
<feature type="transmembrane region" description="Helical" evidence="2">
    <location>
        <begin position="26"/>
        <end position="45"/>
    </location>
</feature>
<proteinExistence type="predicted"/>
<keyword evidence="2" id="KW-0812">Transmembrane</keyword>
<keyword evidence="2" id="KW-1133">Transmembrane helix</keyword>
<dbReference type="RefSeq" id="WP_406695210.1">
    <property type="nucleotide sequence ID" value="NZ_CP155447.1"/>
</dbReference>
<evidence type="ECO:0000256" key="1">
    <source>
        <dbReference type="SAM" id="MobiDB-lite"/>
    </source>
</evidence>
<gene>
    <name evidence="3" type="ORF">V5E97_29655</name>
</gene>
<sequence>MAGGITAFVAVLAFLSWCYPDLRFLIGTFLCILGFIVYLLGAASLKQVVTEEGFHHVVLFQYFPPYQWYLVATRWSETKDFVAFFATGLIILGIGVTVLKTSPIGKKGEDSERAEPRVQQGSQLVPPPAFSGGVAKEID</sequence>
<feature type="compositionally biased region" description="Basic and acidic residues" evidence="1">
    <location>
        <begin position="106"/>
        <end position="116"/>
    </location>
</feature>
<evidence type="ECO:0000256" key="2">
    <source>
        <dbReference type="SAM" id="Phobius"/>
    </source>
</evidence>
<protein>
    <submittedName>
        <fullName evidence="3">Uncharacterized protein</fullName>
    </submittedName>
</protein>